<dbReference type="GO" id="GO:0160140">
    <property type="term" value="F:23S rRNA pseudouridine(1911/1915/1917) synthase activity"/>
    <property type="evidence" value="ECO:0007669"/>
    <property type="project" value="UniProtKB-EC"/>
</dbReference>
<dbReference type="PROSITE" id="PS50889">
    <property type="entry name" value="S4"/>
    <property type="match status" value="1"/>
</dbReference>
<dbReference type="NCBIfam" id="TIGR00005">
    <property type="entry name" value="rluA_subfam"/>
    <property type="match status" value="1"/>
</dbReference>
<keyword evidence="4 8" id="KW-0413">Isomerase</keyword>
<dbReference type="InterPro" id="IPR006225">
    <property type="entry name" value="PsdUridine_synth_RluC/D"/>
</dbReference>
<sequence>MTIDHSVITLSVNNDKEKLRLDTYIAEKCNISRSKAQRLIQNEQVKLLGTPIINNDYIVKPDEEYVVHLVQPDISTSIEPNYDIKLDIVYEDDDIIVLSKQSGLTVHPGAGTNNDTLLNAVIAHLDVRPGIVHRLDKDTSGLMVIAKNEEAHSFLSELLSNRKVKREYLAVVWGTLSSQQGTIETNIAPKRGNKEMMCVTKTTGKLAITHYSVEKVIGQASLVKCTLETGRTHQIRVHMSHIGHSIVGDQVYGKNSSKSTKYAKNSSFILNFNRQALHAYKLGLYHPKSKEYMEFVSDLPQDIKTLIGEFENIPKKGLPDF</sequence>
<dbReference type="SUPFAM" id="SSF55174">
    <property type="entry name" value="Alpha-L RNA-binding motif"/>
    <property type="match status" value="1"/>
</dbReference>
<dbReference type="Proteomes" id="UP000515596">
    <property type="component" value="Chromosome"/>
</dbReference>
<evidence type="ECO:0000313" key="11">
    <source>
        <dbReference type="Proteomes" id="UP000515596"/>
    </source>
</evidence>
<name>A0A7G5CE64_WOLPI</name>
<evidence type="ECO:0000259" key="9">
    <source>
        <dbReference type="SMART" id="SM00363"/>
    </source>
</evidence>
<comment type="catalytic activity">
    <reaction evidence="5">
        <text>uridine(1911/1915/1917) in 23S rRNA = pseudouridine(1911/1915/1917) in 23S rRNA</text>
        <dbReference type="Rhea" id="RHEA:42524"/>
        <dbReference type="Rhea" id="RHEA-COMP:10097"/>
        <dbReference type="Rhea" id="RHEA-COMP:10098"/>
        <dbReference type="ChEBI" id="CHEBI:65314"/>
        <dbReference type="ChEBI" id="CHEBI:65315"/>
        <dbReference type="EC" id="5.4.99.23"/>
    </reaction>
</comment>
<dbReference type="PANTHER" id="PTHR21600:SF44">
    <property type="entry name" value="RIBOSOMAL LARGE SUBUNIT PSEUDOURIDINE SYNTHASE D"/>
    <property type="match status" value="1"/>
</dbReference>
<dbReference type="InterPro" id="IPR050188">
    <property type="entry name" value="RluA_PseudoU_synthase"/>
</dbReference>
<dbReference type="InterPro" id="IPR002942">
    <property type="entry name" value="S4_RNA-bd"/>
</dbReference>
<dbReference type="AlphaFoldDB" id="A0A7G5CE64"/>
<organism evidence="10 11">
    <name type="scientific">Wolbachia pipientis</name>
    <dbReference type="NCBI Taxonomy" id="955"/>
    <lineage>
        <taxon>Bacteria</taxon>
        <taxon>Pseudomonadati</taxon>
        <taxon>Pseudomonadota</taxon>
        <taxon>Alphaproteobacteria</taxon>
        <taxon>Rickettsiales</taxon>
        <taxon>Anaplasmataceae</taxon>
        <taxon>Wolbachieae</taxon>
        <taxon>Wolbachia</taxon>
    </lineage>
</organism>
<dbReference type="InterPro" id="IPR020103">
    <property type="entry name" value="PsdUridine_synth_cat_dom_sf"/>
</dbReference>
<comment type="catalytic activity">
    <reaction evidence="1">
        <text>uridine(955/2504/2580) in 23S rRNA = pseudouridine(955/2504/2580) in 23S rRNA</text>
        <dbReference type="Rhea" id="RHEA:42528"/>
        <dbReference type="Rhea" id="RHEA-COMP:10099"/>
        <dbReference type="Rhea" id="RHEA-COMP:10100"/>
        <dbReference type="ChEBI" id="CHEBI:65314"/>
        <dbReference type="ChEBI" id="CHEBI:65315"/>
        <dbReference type="EC" id="5.4.99.24"/>
    </reaction>
</comment>
<dbReference type="GO" id="GO:0000455">
    <property type="term" value="P:enzyme-directed rRNA pseudouridine synthesis"/>
    <property type="evidence" value="ECO:0007669"/>
    <property type="project" value="TreeGrafter"/>
</dbReference>
<dbReference type="CDD" id="cd02869">
    <property type="entry name" value="PseudoU_synth_RluA_like"/>
    <property type="match status" value="1"/>
</dbReference>
<reference evidence="10 11" key="1">
    <citation type="journal article" date="2020" name="Mol. Biol. Evol.">
        <title>Life and death of selfish genes: comparative genomics reveals the dynamic evolution of cytoplasmic incompatibility.</title>
        <authorList>
            <person name="Martinez J."/>
            <person name="Klasson L."/>
            <person name="Welch J."/>
            <person name="Jiggins F.M."/>
        </authorList>
    </citation>
    <scope>NUCLEOTIDE SEQUENCE [LARGE SCALE GENOMIC DNA]</scope>
    <source>
        <strain evidence="10">WNik</strain>
    </source>
</reference>
<evidence type="ECO:0000256" key="8">
    <source>
        <dbReference type="RuleBase" id="RU362028"/>
    </source>
</evidence>
<keyword evidence="7" id="KW-0694">RNA-binding</keyword>
<dbReference type="GO" id="GO:0160141">
    <property type="term" value="F:23S rRNA pseudouridine(955/2504/2580) synthase activity"/>
    <property type="evidence" value="ECO:0007669"/>
    <property type="project" value="UniProtKB-EC"/>
</dbReference>
<comment type="catalytic activity">
    <reaction evidence="8">
        <text>a uridine in RNA = a pseudouridine in RNA</text>
        <dbReference type="Rhea" id="RHEA:48348"/>
        <dbReference type="Rhea" id="RHEA-COMP:12068"/>
        <dbReference type="Rhea" id="RHEA-COMP:12069"/>
        <dbReference type="ChEBI" id="CHEBI:65314"/>
        <dbReference type="ChEBI" id="CHEBI:65315"/>
    </reaction>
</comment>
<protein>
    <recommendedName>
        <fullName evidence="8">Pseudouridine synthase</fullName>
        <ecNumber evidence="8">5.4.99.-</ecNumber>
    </recommendedName>
</protein>
<dbReference type="Gene3D" id="3.10.290.10">
    <property type="entry name" value="RNA-binding S4 domain"/>
    <property type="match status" value="1"/>
</dbReference>
<evidence type="ECO:0000256" key="7">
    <source>
        <dbReference type="PROSITE-ProRule" id="PRU00182"/>
    </source>
</evidence>
<dbReference type="GO" id="GO:0003723">
    <property type="term" value="F:RNA binding"/>
    <property type="evidence" value="ECO:0007669"/>
    <property type="project" value="UniProtKB-KW"/>
</dbReference>
<dbReference type="Pfam" id="PF00849">
    <property type="entry name" value="PseudoU_synth_2"/>
    <property type="match status" value="1"/>
</dbReference>
<accession>A0A7G5CE64</accession>
<dbReference type="InterPro" id="IPR006145">
    <property type="entry name" value="PsdUridine_synth_RsuA/RluA"/>
</dbReference>
<dbReference type="SUPFAM" id="SSF55120">
    <property type="entry name" value="Pseudouridine synthase"/>
    <property type="match status" value="1"/>
</dbReference>
<dbReference type="InterPro" id="IPR036986">
    <property type="entry name" value="S4_RNA-bd_sf"/>
</dbReference>
<dbReference type="Gene3D" id="3.30.2350.10">
    <property type="entry name" value="Pseudouridine synthase"/>
    <property type="match status" value="1"/>
</dbReference>
<evidence type="ECO:0000313" key="10">
    <source>
        <dbReference type="EMBL" id="QMV47498.1"/>
    </source>
</evidence>
<dbReference type="SMART" id="SM00363">
    <property type="entry name" value="S4"/>
    <property type="match status" value="1"/>
</dbReference>
<evidence type="ECO:0000256" key="4">
    <source>
        <dbReference type="ARBA" id="ARBA00023235"/>
    </source>
</evidence>
<dbReference type="RefSeq" id="WP_182184114.1">
    <property type="nucleotide sequence ID" value="NZ_CP050530.1"/>
</dbReference>
<evidence type="ECO:0000256" key="3">
    <source>
        <dbReference type="ARBA" id="ARBA00010876"/>
    </source>
</evidence>
<evidence type="ECO:0000256" key="2">
    <source>
        <dbReference type="ARBA" id="ARBA00002876"/>
    </source>
</evidence>
<evidence type="ECO:0000256" key="1">
    <source>
        <dbReference type="ARBA" id="ARBA00000381"/>
    </source>
</evidence>
<dbReference type="EC" id="5.4.99.-" evidence="8"/>
<gene>
    <name evidence="10" type="ORF">HC356_01415</name>
</gene>
<dbReference type="CDD" id="cd00165">
    <property type="entry name" value="S4"/>
    <property type="match status" value="1"/>
</dbReference>
<feature type="active site" evidence="6">
    <location>
        <position position="136"/>
    </location>
</feature>
<evidence type="ECO:0000256" key="6">
    <source>
        <dbReference type="PIRSR" id="PIRSR606225-1"/>
    </source>
</evidence>
<comment type="similarity">
    <text evidence="3 8">Belongs to the pseudouridine synthase RluA family.</text>
</comment>
<dbReference type="PANTHER" id="PTHR21600">
    <property type="entry name" value="MITOCHONDRIAL RNA PSEUDOURIDINE SYNTHASE"/>
    <property type="match status" value="1"/>
</dbReference>
<evidence type="ECO:0000256" key="5">
    <source>
        <dbReference type="ARBA" id="ARBA00036882"/>
    </source>
</evidence>
<proteinExistence type="inferred from homology"/>
<feature type="domain" description="RNA-binding S4" evidence="9">
    <location>
        <begin position="19"/>
        <end position="83"/>
    </location>
</feature>
<dbReference type="InterPro" id="IPR006224">
    <property type="entry name" value="PsdUridine_synth_RluA-like_CS"/>
</dbReference>
<comment type="function">
    <text evidence="2">Responsible for synthesis of pseudouridine from uracil at positions 955, 2504 and 2580 in 23S ribosomal RNA.</text>
</comment>
<dbReference type="EMBL" id="CP050530">
    <property type="protein sequence ID" value="QMV47498.1"/>
    <property type="molecule type" value="Genomic_DNA"/>
</dbReference>
<dbReference type="PROSITE" id="PS01129">
    <property type="entry name" value="PSI_RLU"/>
    <property type="match status" value="1"/>
</dbReference>